<gene>
    <name evidence="2" type="ORF">VP01_3730g1</name>
</gene>
<accession>A0A0L6UVW3</accession>
<sequence>MASTTSTLAADVVRAANQKSNAANQMRQSCMERVSGLNERLRQSKPSWPYPNVWEKMAHRPSNFNVSSDVFHPRPRRPSLTPNISGPKFSPASRLVPIDTKVGESRGLEILKSQMYSGLGTPPRLPRAQRASQSLQPASLGPVPMLPRIPLEVPGKSKAAVSIKDFDMLKFGQV</sequence>
<keyword evidence="2" id="KW-0808">Transferase</keyword>
<keyword evidence="2" id="KW-0418">Kinase</keyword>
<dbReference type="EMBL" id="LAVV01008758">
    <property type="protein sequence ID" value="KNZ52005.1"/>
    <property type="molecule type" value="Genomic_DNA"/>
</dbReference>
<organism evidence="2 3">
    <name type="scientific">Puccinia sorghi</name>
    <dbReference type="NCBI Taxonomy" id="27349"/>
    <lineage>
        <taxon>Eukaryota</taxon>
        <taxon>Fungi</taxon>
        <taxon>Dikarya</taxon>
        <taxon>Basidiomycota</taxon>
        <taxon>Pucciniomycotina</taxon>
        <taxon>Pucciniomycetes</taxon>
        <taxon>Pucciniales</taxon>
        <taxon>Pucciniaceae</taxon>
        <taxon>Puccinia</taxon>
    </lineage>
</organism>
<name>A0A0L6UVW3_9BASI</name>
<protein>
    <submittedName>
        <fullName evidence="2">AGC protein kinase</fullName>
    </submittedName>
</protein>
<evidence type="ECO:0000313" key="2">
    <source>
        <dbReference type="EMBL" id="KNZ52005.1"/>
    </source>
</evidence>
<keyword evidence="3" id="KW-1185">Reference proteome</keyword>
<dbReference type="GO" id="GO:0016301">
    <property type="term" value="F:kinase activity"/>
    <property type="evidence" value="ECO:0007669"/>
    <property type="project" value="UniProtKB-KW"/>
</dbReference>
<dbReference type="OrthoDB" id="162894at2759"/>
<dbReference type="VEuPathDB" id="FungiDB:VP01_3730g1"/>
<reference evidence="2 3" key="1">
    <citation type="submission" date="2015-08" db="EMBL/GenBank/DDBJ databases">
        <title>Next Generation Sequencing and Analysis of the Genome of Puccinia sorghi L Schw, the Causal Agent of Maize Common Rust.</title>
        <authorList>
            <person name="Rochi L."/>
            <person name="Burguener G."/>
            <person name="Darino M."/>
            <person name="Turjanski A."/>
            <person name="Kreff E."/>
            <person name="Dieguez M.J."/>
            <person name="Sacco F."/>
        </authorList>
    </citation>
    <scope>NUCLEOTIDE SEQUENCE [LARGE SCALE GENOMIC DNA]</scope>
    <source>
        <strain evidence="2 3">RO10H11247</strain>
    </source>
</reference>
<dbReference type="AlphaFoldDB" id="A0A0L6UVW3"/>
<feature type="region of interest" description="Disordered" evidence="1">
    <location>
        <begin position="119"/>
        <end position="141"/>
    </location>
</feature>
<dbReference type="STRING" id="27349.A0A0L6UVW3"/>
<proteinExistence type="predicted"/>
<feature type="region of interest" description="Disordered" evidence="1">
    <location>
        <begin position="68"/>
        <end position="95"/>
    </location>
</feature>
<comment type="caution">
    <text evidence="2">The sequence shown here is derived from an EMBL/GenBank/DDBJ whole genome shotgun (WGS) entry which is preliminary data.</text>
</comment>
<dbReference type="Proteomes" id="UP000037035">
    <property type="component" value="Unassembled WGS sequence"/>
</dbReference>
<evidence type="ECO:0000313" key="3">
    <source>
        <dbReference type="Proteomes" id="UP000037035"/>
    </source>
</evidence>
<evidence type="ECO:0000256" key="1">
    <source>
        <dbReference type="SAM" id="MobiDB-lite"/>
    </source>
</evidence>